<keyword evidence="2" id="KW-1185">Reference proteome</keyword>
<comment type="caution">
    <text evidence="1">The sequence shown here is derived from an EMBL/GenBank/DDBJ whole genome shotgun (WGS) entry which is preliminary data.</text>
</comment>
<gene>
    <name evidence="1" type="ORF">O181_021541</name>
</gene>
<evidence type="ECO:0000313" key="1">
    <source>
        <dbReference type="EMBL" id="MBW0481826.1"/>
    </source>
</evidence>
<name>A0A9Q3GVV6_9BASI</name>
<dbReference type="AlphaFoldDB" id="A0A9Q3GVV6"/>
<evidence type="ECO:0000313" key="2">
    <source>
        <dbReference type="Proteomes" id="UP000765509"/>
    </source>
</evidence>
<dbReference type="Proteomes" id="UP000765509">
    <property type="component" value="Unassembled WGS sequence"/>
</dbReference>
<reference evidence="1" key="1">
    <citation type="submission" date="2021-03" db="EMBL/GenBank/DDBJ databases">
        <title>Draft genome sequence of rust myrtle Austropuccinia psidii MF-1, a brazilian biotype.</title>
        <authorList>
            <person name="Quecine M.C."/>
            <person name="Pachon D.M.R."/>
            <person name="Bonatelli M.L."/>
            <person name="Correr F.H."/>
            <person name="Franceschini L.M."/>
            <person name="Leite T.F."/>
            <person name="Margarido G.R.A."/>
            <person name="Almeida C.A."/>
            <person name="Ferrarezi J.A."/>
            <person name="Labate C.A."/>
        </authorList>
    </citation>
    <scope>NUCLEOTIDE SEQUENCE</scope>
    <source>
        <strain evidence="1">MF-1</strain>
    </source>
</reference>
<dbReference type="OrthoDB" id="3068303at2759"/>
<protein>
    <submittedName>
        <fullName evidence="1">Uncharacterized protein</fullName>
    </submittedName>
</protein>
<organism evidence="1 2">
    <name type="scientific">Austropuccinia psidii MF-1</name>
    <dbReference type="NCBI Taxonomy" id="1389203"/>
    <lineage>
        <taxon>Eukaryota</taxon>
        <taxon>Fungi</taxon>
        <taxon>Dikarya</taxon>
        <taxon>Basidiomycota</taxon>
        <taxon>Pucciniomycotina</taxon>
        <taxon>Pucciniomycetes</taxon>
        <taxon>Pucciniales</taxon>
        <taxon>Sphaerophragmiaceae</taxon>
        <taxon>Austropuccinia</taxon>
    </lineage>
</organism>
<sequence length="87" mass="10225">MFKNISVLSPNKDTYKDEFVTDKCFEAQIKPELSSKMRQELIDVLYTYKNAYASDNEPLGTIRGHEFYITTNIDRQYPPVLRRPSFP</sequence>
<proteinExistence type="predicted"/>
<dbReference type="EMBL" id="AVOT02006535">
    <property type="protein sequence ID" value="MBW0481826.1"/>
    <property type="molecule type" value="Genomic_DNA"/>
</dbReference>
<accession>A0A9Q3GVV6</accession>